<feature type="compositionally biased region" description="Polar residues" evidence="2">
    <location>
        <begin position="465"/>
        <end position="474"/>
    </location>
</feature>
<accession>A0A6P8GY57</accession>
<feature type="coiled-coil region" evidence="1">
    <location>
        <begin position="1459"/>
        <end position="1493"/>
    </location>
</feature>
<dbReference type="GeneID" id="116286756"/>
<name>A0A6P8GY57_ACTTE</name>
<dbReference type="InterPro" id="IPR026728">
    <property type="entry name" value="BLTP3A/B"/>
</dbReference>
<evidence type="ECO:0000256" key="2">
    <source>
        <dbReference type="SAM" id="MobiDB-lite"/>
    </source>
</evidence>
<dbReference type="RefSeq" id="XP_031549189.1">
    <property type="nucleotide sequence ID" value="XM_031693329.1"/>
</dbReference>
<dbReference type="FunCoup" id="A0A6P8GY57">
    <property type="interactions" value="1948"/>
</dbReference>
<evidence type="ECO:0000256" key="1">
    <source>
        <dbReference type="SAM" id="Coils"/>
    </source>
</evidence>
<dbReference type="InParanoid" id="A0A6P8GY57"/>
<feature type="compositionally biased region" description="Polar residues" evidence="2">
    <location>
        <begin position="924"/>
        <end position="937"/>
    </location>
</feature>
<organism evidence="3 4">
    <name type="scientific">Actinia tenebrosa</name>
    <name type="common">Australian red waratah sea anemone</name>
    <dbReference type="NCBI Taxonomy" id="6105"/>
    <lineage>
        <taxon>Eukaryota</taxon>
        <taxon>Metazoa</taxon>
        <taxon>Cnidaria</taxon>
        <taxon>Anthozoa</taxon>
        <taxon>Hexacorallia</taxon>
        <taxon>Actiniaria</taxon>
        <taxon>Actiniidae</taxon>
        <taxon>Actinia</taxon>
    </lineage>
</organism>
<feature type="compositionally biased region" description="Polar residues" evidence="2">
    <location>
        <begin position="285"/>
        <end position="297"/>
    </location>
</feature>
<feature type="region of interest" description="Disordered" evidence="2">
    <location>
        <begin position="887"/>
        <end position="986"/>
    </location>
</feature>
<evidence type="ECO:0000313" key="3">
    <source>
        <dbReference type="Proteomes" id="UP000515163"/>
    </source>
</evidence>
<feature type="compositionally biased region" description="Polar residues" evidence="2">
    <location>
        <begin position="944"/>
        <end position="967"/>
    </location>
</feature>
<feature type="region of interest" description="Disordered" evidence="2">
    <location>
        <begin position="276"/>
        <end position="297"/>
    </location>
</feature>
<feature type="compositionally biased region" description="Low complexity" evidence="2">
    <location>
        <begin position="837"/>
        <end position="848"/>
    </location>
</feature>
<protein>
    <submittedName>
        <fullName evidence="4">UHRF1-binding protein 1-like isoform X2</fullName>
    </submittedName>
</protein>
<feature type="compositionally biased region" description="Polar residues" evidence="2">
    <location>
        <begin position="795"/>
        <end position="810"/>
    </location>
</feature>
<feature type="region of interest" description="Disordered" evidence="2">
    <location>
        <begin position="409"/>
        <end position="474"/>
    </location>
</feature>
<dbReference type="PANTHER" id="PTHR22774:SF11">
    <property type="entry name" value="CHOREIN N-TERMINAL DOMAIN-CONTAINING PROTEIN"/>
    <property type="match status" value="1"/>
</dbReference>
<feature type="region of interest" description="Disordered" evidence="2">
    <location>
        <begin position="1073"/>
        <end position="1210"/>
    </location>
</feature>
<proteinExistence type="predicted"/>
<feature type="region of interest" description="Disordered" evidence="2">
    <location>
        <begin position="1392"/>
        <end position="1419"/>
    </location>
</feature>
<keyword evidence="3" id="KW-1185">Reference proteome</keyword>
<dbReference type="PANTHER" id="PTHR22774">
    <property type="entry name" value="CHOREIN N-TERMINAL DOMAIN-CONTAINING PROTEIN"/>
    <property type="match status" value="1"/>
</dbReference>
<feature type="region of interest" description="Disordered" evidence="2">
    <location>
        <begin position="100"/>
        <end position="121"/>
    </location>
</feature>
<gene>
    <name evidence="4" type="primary">LOC116286756</name>
</gene>
<feature type="compositionally biased region" description="Basic and acidic residues" evidence="2">
    <location>
        <begin position="849"/>
        <end position="862"/>
    </location>
</feature>
<feature type="compositionally biased region" description="Pro residues" evidence="2">
    <location>
        <begin position="438"/>
        <end position="454"/>
    </location>
</feature>
<dbReference type="OrthoDB" id="43807at2759"/>
<reference evidence="4" key="1">
    <citation type="submission" date="2025-08" db="UniProtKB">
        <authorList>
            <consortium name="RefSeq"/>
        </authorList>
    </citation>
    <scope>IDENTIFICATION</scope>
    <source>
        <tissue evidence="4">Tentacle</tissue>
    </source>
</reference>
<evidence type="ECO:0000313" key="4">
    <source>
        <dbReference type="RefSeq" id="XP_031549189.1"/>
    </source>
</evidence>
<keyword evidence="1" id="KW-0175">Coiled coil</keyword>
<feature type="compositionally biased region" description="Low complexity" evidence="2">
    <location>
        <begin position="1079"/>
        <end position="1089"/>
    </location>
</feature>
<feature type="compositionally biased region" description="Pro residues" evidence="2">
    <location>
        <begin position="106"/>
        <end position="115"/>
    </location>
</feature>
<sequence length="1510" mass="166183">MNISAKLQVLQALFGFTKNFSPNKISVKFLKGEGELHNLELDEKIISDLLELPPWLRITKAVCNKISAKIHWTKLKTDPICLYLDCVEIDMEEVILTHTNSTSIPPRTPLPPPPPTKEKQPNRYGFVEKVVDGMFVQMNSVNISFKSLQFQASVQISRLIIQSTTPEWKPDDLRNTRIKDEGRGEVLTFKEIHWSTLRIDANAIVPENCKEKSSPIRLITSQSALHITIKKKLEDCSVVSAHLELLLDDILWVLSQSQLQALVTFMNSINKAIEKSGAKKEPTPNGVTPGQTTQQQAPLQYTSSNLQNNPDSDQGSDFSKHDLLETSYHLRTGQIDLHLCDDSNEKDKENGTDSLAGGAMQIHINKLAIDNYPYHLAGTSRTKWVCHNEASLTRAYWVNQLLNTFRNNVKSRKVPTPDGMATRPTRSKAEGTSSTDSPSPPAPARHHPPPPSPNPSHRSTPPSPQHQRIGQTQSQRRPVFMYENCYLVRCEEFSIMPVTTYNAPDEGVAFLSSDKKALYLPSDMPAFQVDYTQYYYPTGITSPVPTPNLFVQLNPVQLTLDTTTCIWFNRFLRTIFSVGDSSCGLQAQQPSRPSHVDIRFEALMPKIVLPCPSEAGCHYRESRPQALQIQISQVALTNSRVGSNSSQTELLMLLQQFSSSKLYTDYNRFPNEFSDVRPLSNLAWLKDFGVVDDPVRIERLMNGLRTDTTGPCKPSQVWCLSADQCWADFMGITNNKNRPMPFIEAIPLRLWVCTPLPKNTPEITPPSPTQSDDEDPRRIPQPSSVASSPGCVRSHLQTSAAIHISNSSPNLKHGSKDVNTLGNRINDIKPKKELGISPPGTSSLPGSPRSRDVGFDPLTDMKRGRHENDFIIGKSFPVASLSKNSQSLSSLSQEELNGGVDSSSHGSDTRNSDGGLDQSIPVAITNNKIDTTISGNENPKDSSRVTNKGPGSSENFPHGGSNTTNEDAPNLRKGFGSYSSNEEENLSDYPMDLPKVADLSALAIIPAHFTVQFDHFQYIFLLRLQESLVKMQEELSAEARRHLSESTSTSDVPSGNVTFSLLAKRGEVSLILPPGPELSNSRGNSSASSYLDPGFVSDGEPALPDVATDGLDTRTDIISPSPKDEQNIPPLNIQSKSSRADLLPFSNGTSGTGQIGRCSTSPMGDPSGWSQDGDKVVTKARRGSDASTSSSLLGTSVESSARSSARSMRSSRIVSIFTAEGTDLHLGIQMEGDDTTVKVTLQDLQVDEKGNHIFEKYLNQKSFKAPHESSTIVPHPLPTSPPSVSVRAEFGPGAERNTPSAGERGFAHVQLANMALSLSMSNMESLSECFDDEILYPKMPFYVELKSSSLCVRDDKPPRLLSAPPPLPLNVNLENISIFRNQEEVIHIKALNPPPGISGAGGSTTEVEEPFRGDLSRSLSRLSRTTSDLSLAESISSRSDNDSERECIKAQLSVSRAALHAVQDERQALLKTIERLQYELAMSNREQDRLQAKVIAYQSGGTAARRKTHQ</sequence>
<feature type="region of interest" description="Disordered" evidence="2">
    <location>
        <begin position="758"/>
        <end position="862"/>
    </location>
</feature>
<dbReference type="Pfam" id="PF24917">
    <property type="entry name" value="BLTP3A_B"/>
    <property type="match status" value="3"/>
</dbReference>
<feature type="compositionally biased region" description="Low complexity" evidence="2">
    <location>
        <begin position="887"/>
        <end position="897"/>
    </location>
</feature>
<feature type="compositionally biased region" description="Low complexity" evidence="2">
    <location>
        <begin position="1185"/>
        <end position="1210"/>
    </location>
</feature>
<dbReference type="Proteomes" id="UP000515163">
    <property type="component" value="Unplaced"/>
</dbReference>